<dbReference type="RefSeq" id="XP_015964983.1">
    <property type="nucleotide sequence ID" value="XM_016109497.1"/>
</dbReference>
<sequence length="282" mass="33221">MHEYCILSDADKVQVKNLQDISIRSYHILGYLTVQKDGYVSLSFNQKDMYNLITQHRKKKVKGSDANAAISYLRGKAGDDSYFFGKYTLSNVNRLEKLFWADRTSHIDYEYFGNVLTFASTYNRNVYNKLLIFSGSNHHGQTIIFGCGLLFLNEDISLYKWLLQTFLEIIGNKHPRLVVTDKHLSMREVIKQVYPYAIYRLYAWHLHRNACEKVKNYGFLNDFKELIYVNASVEEFEVKQRHMVEKYNLSSNYWADQTYELRYLWALAHLRNQFFGQIGTAS</sequence>
<dbReference type="PANTHER" id="PTHR47718">
    <property type="entry name" value="OS01G0519700 PROTEIN"/>
    <property type="match status" value="1"/>
</dbReference>
<dbReference type="PANTHER" id="PTHR47718:SF13">
    <property type="entry name" value="OS09G0290500 PROTEIN"/>
    <property type="match status" value="1"/>
</dbReference>
<accession>A0A6P4DI44</accession>
<name>A0A6P4DI44_ARADU</name>
<reference evidence="2" key="1">
    <citation type="journal article" date="2016" name="Nat. Genet.">
        <title>The genome sequences of Arachis duranensis and Arachis ipaensis, the diploid ancestors of cultivated peanut.</title>
        <authorList>
            <person name="Bertioli D.J."/>
            <person name="Cannon S.B."/>
            <person name="Froenicke L."/>
            <person name="Huang G."/>
            <person name="Farmer A.D."/>
            <person name="Cannon E.K."/>
            <person name="Liu X."/>
            <person name="Gao D."/>
            <person name="Clevenger J."/>
            <person name="Dash S."/>
            <person name="Ren L."/>
            <person name="Moretzsohn M.C."/>
            <person name="Shirasawa K."/>
            <person name="Huang W."/>
            <person name="Vidigal B."/>
            <person name="Abernathy B."/>
            <person name="Chu Y."/>
            <person name="Niederhuth C.E."/>
            <person name="Umale P."/>
            <person name="Araujo A.C."/>
            <person name="Kozik A."/>
            <person name="Kim K.D."/>
            <person name="Burow M.D."/>
            <person name="Varshney R.K."/>
            <person name="Wang X."/>
            <person name="Zhang X."/>
            <person name="Barkley N."/>
            <person name="Guimaraes P.M."/>
            <person name="Isobe S."/>
            <person name="Guo B."/>
            <person name="Liao B."/>
            <person name="Stalker H.T."/>
            <person name="Schmitz R.J."/>
            <person name="Scheffler B.E."/>
            <person name="Leal-Bertioli S.C."/>
            <person name="Xun X."/>
            <person name="Jackson S.A."/>
            <person name="Michelmore R."/>
            <person name="Ozias-Akins P."/>
        </authorList>
    </citation>
    <scope>NUCLEOTIDE SEQUENCE [LARGE SCALE GENOMIC DNA]</scope>
    <source>
        <strain evidence="2">cv. V14167</strain>
    </source>
</reference>
<dbReference type="OrthoDB" id="1733498at2759"/>
<evidence type="ECO:0000313" key="2">
    <source>
        <dbReference type="Proteomes" id="UP000515211"/>
    </source>
</evidence>
<gene>
    <name evidence="3" type="primary">LOC107488725</name>
</gene>
<keyword evidence="2" id="KW-1185">Reference proteome</keyword>
<dbReference type="Proteomes" id="UP000515211">
    <property type="component" value="Chromosome 5"/>
</dbReference>
<dbReference type="GeneID" id="107488725"/>
<reference evidence="3" key="2">
    <citation type="submission" date="2025-08" db="UniProtKB">
        <authorList>
            <consortium name="RefSeq"/>
        </authorList>
    </citation>
    <scope>IDENTIFICATION</scope>
    <source>
        <tissue evidence="3">Whole plant</tissue>
    </source>
</reference>
<dbReference type="InterPro" id="IPR018289">
    <property type="entry name" value="MULE_transposase_dom"/>
</dbReference>
<dbReference type="Pfam" id="PF10551">
    <property type="entry name" value="MULE"/>
    <property type="match status" value="1"/>
</dbReference>
<dbReference type="AlphaFoldDB" id="A0A6P4DI44"/>
<organism evidence="2 3">
    <name type="scientific">Arachis duranensis</name>
    <name type="common">Wild peanut</name>
    <dbReference type="NCBI Taxonomy" id="130453"/>
    <lineage>
        <taxon>Eukaryota</taxon>
        <taxon>Viridiplantae</taxon>
        <taxon>Streptophyta</taxon>
        <taxon>Embryophyta</taxon>
        <taxon>Tracheophyta</taxon>
        <taxon>Spermatophyta</taxon>
        <taxon>Magnoliopsida</taxon>
        <taxon>eudicotyledons</taxon>
        <taxon>Gunneridae</taxon>
        <taxon>Pentapetalae</taxon>
        <taxon>rosids</taxon>
        <taxon>fabids</taxon>
        <taxon>Fabales</taxon>
        <taxon>Fabaceae</taxon>
        <taxon>Papilionoideae</taxon>
        <taxon>50 kb inversion clade</taxon>
        <taxon>dalbergioids sensu lato</taxon>
        <taxon>Dalbergieae</taxon>
        <taxon>Pterocarpus clade</taxon>
        <taxon>Arachis</taxon>
    </lineage>
</organism>
<feature type="domain" description="MULE transposase" evidence="1">
    <location>
        <begin position="115"/>
        <end position="209"/>
    </location>
</feature>
<evidence type="ECO:0000313" key="3">
    <source>
        <dbReference type="RefSeq" id="XP_015964983.1"/>
    </source>
</evidence>
<proteinExistence type="predicted"/>
<dbReference type="KEGG" id="adu:107488725"/>
<protein>
    <submittedName>
        <fullName evidence="3">Protein FAR1-RELATED SEQUENCE 5-like</fullName>
    </submittedName>
</protein>
<evidence type="ECO:0000259" key="1">
    <source>
        <dbReference type="Pfam" id="PF10551"/>
    </source>
</evidence>